<evidence type="ECO:0000313" key="2">
    <source>
        <dbReference type="WBParaSite" id="PS1159_v2.g97.t1"/>
    </source>
</evidence>
<dbReference type="WBParaSite" id="PS1159_v2.g97.t1">
    <property type="protein sequence ID" value="PS1159_v2.g97.t1"/>
    <property type="gene ID" value="PS1159_v2.g97"/>
</dbReference>
<name>A0AC35GXI1_9BILA</name>
<sequence>MGRNSTKKTPKKTPAEKTKKYVVEKILAKRLIGNTTEYLIKWKSYSHSENSWEPAANCVDCPAVIKQFEEKQSKKVGKKRSAPVAASQNSGPPAKKTRTSASAPAKSTPRTRRRTSTASTQRSETPSSSAGLIHLKRNRRNASSTPKLVPQQVSFEFSSPPNNSALSPVNYSPNEVPVSTHYRTAERLESTLPLETTRDGSSSSDIIFVETVKKNDQSLPATQPVNDDENLPTNEMLTPQGEDNVKNDQSLPATQPVNDDENLPTNEMLTPHVEDDVSVVPSYFKTMRNADKNIEMAEELLKCPDKFYVFISLGILKDNLHDNHKELLYAIEQLNNKGDKLGLIADKVEKIQVTHREIEAALENLLPSSRLAQHASPPQDDETILDPLSKNEAAEKESATDIDTQVLDTVLDVADQSVAVEDDKGTQLLGTVPDLEDQSAAVEDDKGTQHLDTVQDETVLDSISKNEVAKEESVINLDTTVLDTVQDVEDQSDAAVEDDKGTQLLDTVEDETVLDSTPKNEVGEEKSAIDVDTQLLDTVQDVEDQSAAAVEDDKDTQLLDSTPKNEVAEEKSADVDTQVLDTVQDEKINNIENLGAAESAKTIEGESKSNEEKVGEEL</sequence>
<proteinExistence type="predicted"/>
<accession>A0AC35GXI1</accession>
<reference evidence="2" key="1">
    <citation type="submission" date="2022-11" db="UniProtKB">
        <authorList>
            <consortium name="WormBaseParasite"/>
        </authorList>
    </citation>
    <scope>IDENTIFICATION</scope>
</reference>
<protein>
    <submittedName>
        <fullName evidence="2">Chromo domain-containing protein</fullName>
    </submittedName>
</protein>
<dbReference type="Proteomes" id="UP000887580">
    <property type="component" value="Unplaced"/>
</dbReference>
<evidence type="ECO:0000313" key="1">
    <source>
        <dbReference type="Proteomes" id="UP000887580"/>
    </source>
</evidence>
<organism evidence="1 2">
    <name type="scientific">Panagrolaimus sp. PS1159</name>
    <dbReference type="NCBI Taxonomy" id="55785"/>
    <lineage>
        <taxon>Eukaryota</taxon>
        <taxon>Metazoa</taxon>
        <taxon>Ecdysozoa</taxon>
        <taxon>Nematoda</taxon>
        <taxon>Chromadorea</taxon>
        <taxon>Rhabditida</taxon>
        <taxon>Tylenchina</taxon>
        <taxon>Panagrolaimomorpha</taxon>
        <taxon>Panagrolaimoidea</taxon>
        <taxon>Panagrolaimidae</taxon>
        <taxon>Panagrolaimus</taxon>
    </lineage>
</organism>